<feature type="transmembrane region" description="Helical" evidence="10">
    <location>
        <begin position="100"/>
        <end position="121"/>
    </location>
</feature>
<keyword evidence="4 10" id="KW-1133">Transmembrane helix</keyword>
<feature type="binding site" evidence="10">
    <location>
        <position position="78"/>
    </location>
    <ligand>
        <name>Na(+)</name>
        <dbReference type="ChEBI" id="CHEBI:29101"/>
        <note>structural</note>
    </ligand>
</feature>
<dbReference type="KEGG" id="afx:JZ786_16705"/>
<comment type="catalytic activity">
    <reaction evidence="8">
        <text>fluoride(in) = fluoride(out)</text>
        <dbReference type="Rhea" id="RHEA:76159"/>
        <dbReference type="ChEBI" id="CHEBI:17051"/>
    </reaction>
    <physiologicalReaction direction="left-to-right" evidence="8">
        <dbReference type="Rhea" id="RHEA:76160"/>
    </physiologicalReaction>
</comment>
<dbReference type="PANTHER" id="PTHR28259:SF1">
    <property type="entry name" value="FLUORIDE EXPORT PROTEIN 1-RELATED"/>
    <property type="match status" value="1"/>
</dbReference>
<keyword evidence="10" id="KW-0813">Transport</keyword>
<dbReference type="PANTHER" id="PTHR28259">
    <property type="entry name" value="FLUORIDE EXPORT PROTEIN 1-RELATED"/>
    <property type="match status" value="1"/>
</dbReference>
<dbReference type="GO" id="GO:0140114">
    <property type="term" value="P:cellular detoxification of fluoride"/>
    <property type="evidence" value="ECO:0007669"/>
    <property type="project" value="UniProtKB-UniRule"/>
</dbReference>
<keyword evidence="12" id="KW-1185">Reference proteome</keyword>
<comment type="subcellular location">
    <subcellularLocation>
        <location evidence="1 10">Cell membrane</location>
        <topology evidence="1 10">Multi-pass membrane protein</topology>
    </subcellularLocation>
</comment>
<evidence type="ECO:0000256" key="8">
    <source>
        <dbReference type="ARBA" id="ARBA00035585"/>
    </source>
</evidence>
<evidence type="ECO:0000256" key="7">
    <source>
        <dbReference type="ARBA" id="ARBA00035120"/>
    </source>
</evidence>
<keyword evidence="3 10" id="KW-0812">Transmembrane</keyword>
<dbReference type="NCBIfam" id="TIGR00494">
    <property type="entry name" value="crcB"/>
    <property type="match status" value="1"/>
</dbReference>
<evidence type="ECO:0000256" key="5">
    <source>
        <dbReference type="ARBA" id="ARBA00023136"/>
    </source>
</evidence>
<feature type="binding site" evidence="10">
    <location>
        <position position="75"/>
    </location>
    <ligand>
        <name>Na(+)</name>
        <dbReference type="ChEBI" id="CHEBI:29101"/>
        <note>structural</note>
    </ligand>
</feature>
<dbReference type="EMBL" id="CP071182">
    <property type="protein sequence ID" value="QSO46144.1"/>
    <property type="molecule type" value="Genomic_DNA"/>
</dbReference>
<dbReference type="GO" id="GO:0005886">
    <property type="term" value="C:plasma membrane"/>
    <property type="evidence" value="ECO:0007669"/>
    <property type="project" value="UniProtKB-SubCell"/>
</dbReference>
<evidence type="ECO:0000313" key="11">
    <source>
        <dbReference type="EMBL" id="QSO46144.1"/>
    </source>
</evidence>
<keyword evidence="6 10" id="KW-0407">Ion channel</keyword>
<keyword evidence="5 10" id="KW-0472">Membrane</keyword>
<evidence type="ECO:0000256" key="4">
    <source>
        <dbReference type="ARBA" id="ARBA00022989"/>
    </source>
</evidence>
<comment type="similarity">
    <text evidence="7 10">Belongs to the fluoride channel Fluc/FEX (TC 1.A.43) family.</text>
</comment>
<dbReference type="GO" id="GO:0046872">
    <property type="term" value="F:metal ion binding"/>
    <property type="evidence" value="ECO:0007669"/>
    <property type="project" value="UniProtKB-KW"/>
</dbReference>
<protein>
    <recommendedName>
        <fullName evidence="10">Fluoride-specific ion channel FluC</fullName>
    </recommendedName>
</protein>
<keyword evidence="10" id="KW-0479">Metal-binding</keyword>
<comment type="function">
    <text evidence="9 10">Fluoride-specific ion channel. Important for reducing fluoride concentration in the cell, thus reducing its toxicity.</text>
</comment>
<evidence type="ECO:0000256" key="2">
    <source>
        <dbReference type="ARBA" id="ARBA00022475"/>
    </source>
</evidence>
<evidence type="ECO:0000256" key="9">
    <source>
        <dbReference type="ARBA" id="ARBA00049940"/>
    </source>
</evidence>
<reference evidence="11 12" key="1">
    <citation type="submission" date="2021-02" db="EMBL/GenBank/DDBJ databases">
        <title>Alicyclobacillus curvatus sp. nov. and Alicyclobacillus mengziensis sp. nov., two acidophilic bacteria isolated from acid mine drainage.</title>
        <authorList>
            <person name="Huang Y."/>
        </authorList>
    </citation>
    <scope>NUCLEOTIDE SEQUENCE [LARGE SCALE GENOMIC DNA]</scope>
    <source>
        <strain evidence="11 12">S30H14</strain>
    </source>
</reference>
<evidence type="ECO:0000256" key="1">
    <source>
        <dbReference type="ARBA" id="ARBA00004651"/>
    </source>
</evidence>
<keyword evidence="2 10" id="KW-1003">Cell membrane</keyword>
<dbReference type="AlphaFoldDB" id="A0A9X7Z4N2"/>
<proteinExistence type="inferred from homology"/>
<evidence type="ECO:0000256" key="6">
    <source>
        <dbReference type="ARBA" id="ARBA00023303"/>
    </source>
</evidence>
<keyword evidence="10" id="KW-0406">Ion transport</keyword>
<evidence type="ECO:0000313" key="12">
    <source>
        <dbReference type="Proteomes" id="UP000663505"/>
    </source>
</evidence>
<feature type="transmembrane region" description="Helical" evidence="10">
    <location>
        <begin position="32"/>
        <end position="50"/>
    </location>
</feature>
<name>A0A9X7Z4N2_9BACL</name>
<dbReference type="GO" id="GO:0062054">
    <property type="term" value="F:fluoride channel activity"/>
    <property type="evidence" value="ECO:0007669"/>
    <property type="project" value="UniProtKB-UniRule"/>
</dbReference>
<dbReference type="Pfam" id="PF02537">
    <property type="entry name" value="CRCB"/>
    <property type="match status" value="1"/>
</dbReference>
<evidence type="ECO:0000256" key="10">
    <source>
        <dbReference type="HAMAP-Rule" id="MF_00454"/>
    </source>
</evidence>
<sequence length="125" mass="13152">MGLLFVGIGGSIGAVCRFLVGRWVTARYPSSFPLGTFAVNVTGALVLGLVTRLAGLLLPHMATAVSLFLGIGFCGAYTTFSTFSYETVTLIRQHRVTTAALYVGMTFIVGFAAAGFGLYGLSTQR</sequence>
<dbReference type="InterPro" id="IPR003691">
    <property type="entry name" value="FluC"/>
</dbReference>
<dbReference type="RefSeq" id="WP_206655514.1">
    <property type="nucleotide sequence ID" value="NZ_CP071182.1"/>
</dbReference>
<gene>
    <name evidence="10 11" type="primary">crcB</name>
    <name evidence="10" type="synonym">fluC</name>
    <name evidence="11" type="ORF">JZ786_16705</name>
</gene>
<dbReference type="HAMAP" id="MF_00454">
    <property type="entry name" value="FluC"/>
    <property type="match status" value="1"/>
</dbReference>
<dbReference type="Proteomes" id="UP000663505">
    <property type="component" value="Chromosome"/>
</dbReference>
<evidence type="ECO:0000256" key="3">
    <source>
        <dbReference type="ARBA" id="ARBA00022692"/>
    </source>
</evidence>
<organism evidence="11 12">
    <name type="scientific">Alicyclobacillus mengziensis</name>
    <dbReference type="NCBI Taxonomy" id="2931921"/>
    <lineage>
        <taxon>Bacteria</taxon>
        <taxon>Bacillati</taxon>
        <taxon>Bacillota</taxon>
        <taxon>Bacilli</taxon>
        <taxon>Bacillales</taxon>
        <taxon>Alicyclobacillaceae</taxon>
        <taxon>Alicyclobacillus</taxon>
    </lineage>
</organism>
<comment type="activity regulation">
    <text evidence="10">Na(+) is not transported, but it plays an essential structural role and its presence is essential for fluoride channel function.</text>
</comment>
<keyword evidence="10" id="KW-0915">Sodium</keyword>
<feature type="transmembrane region" description="Helical" evidence="10">
    <location>
        <begin position="57"/>
        <end position="80"/>
    </location>
</feature>
<accession>A0A9X7Z4N2</accession>